<evidence type="ECO:0000256" key="4">
    <source>
        <dbReference type="ARBA" id="ARBA00022723"/>
    </source>
</evidence>
<gene>
    <name evidence="8" type="primary">tadA</name>
    <name evidence="10" type="ORF">GGR36_000808</name>
</gene>
<dbReference type="InterPro" id="IPR016193">
    <property type="entry name" value="Cytidine_deaminase-like"/>
</dbReference>
<comment type="similarity">
    <text evidence="1">Belongs to the cytidine and deoxycytidylate deaminase family. ADAT2 subfamily.</text>
</comment>
<evidence type="ECO:0000313" key="11">
    <source>
        <dbReference type="Proteomes" id="UP000561045"/>
    </source>
</evidence>
<dbReference type="InterPro" id="IPR028883">
    <property type="entry name" value="tRNA_aden_deaminase"/>
</dbReference>
<proteinExistence type="inferred from homology"/>
<keyword evidence="3 8" id="KW-0819">tRNA processing</keyword>
<feature type="binding site" evidence="8">
    <location>
        <position position="56"/>
    </location>
    <ligand>
        <name>Zn(2+)</name>
        <dbReference type="ChEBI" id="CHEBI:29105"/>
        <note>catalytic</note>
    </ligand>
</feature>
<comment type="function">
    <text evidence="8">Catalyzes the deamination of adenosine to inosine at the wobble position 34 of tRNA(Arg2).</text>
</comment>
<evidence type="ECO:0000256" key="2">
    <source>
        <dbReference type="ARBA" id="ARBA00011738"/>
    </source>
</evidence>
<evidence type="ECO:0000256" key="7">
    <source>
        <dbReference type="ARBA" id="ARBA00048045"/>
    </source>
</evidence>
<dbReference type="PANTHER" id="PTHR11079:SF202">
    <property type="entry name" value="TRNA-SPECIFIC ADENOSINE DEAMINASE"/>
    <property type="match status" value="1"/>
</dbReference>
<dbReference type="SUPFAM" id="SSF53927">
    <property type="entry name" value="Cytidine deaminase-like"/>
    <property type="match status" value="1"/>
</dbReference>
<dbReference type="Proteomes" id="UP000561045">
    <property type="component" value="Unassembled WGS sequence"/>
</dbReference>
<evidence type="ECO:0000313" key="10">
    <source>
        <dbReference type="EMBL" id="MBB4011500.1"/>
    </source>
</evidence>
<dbReference type="AlphaFoldDB" id="A0A840BEP7"/>
<dbReference type="GO" id="GO:0002100">
    <property type="term" value="P:tRNA wobble adenosine to inosine editing"/>
    <property type="evidence" value="ECO:0007669"/>
    <property type="project" value="UniProtKB-UniRule"/>
</dbReference>
<evidence type="ECO:0000256" key="8">
    <source>
        <dbReference type="HAMAP-Rule" id="MF_00972"/>
    </source>
</evidence>
<feature type="domain" description="CMP/dCMP-type deaminase" evidence="9">
    <location>
        <begin position="5"/>
        <end position="133"/>
    </location>
</feature>
<evidence type="ECO:0000256" key="6">
    <source>
        <dbReference type="ARBA" id="ARBA00022833"/>
    </source>
</evidence>
<evidence type="ECO:0000259" key="9">
    <source>
        <dbReference type="PROSITE" id="PS51747"/>
    </source>
</evidence>
<keyword evidence="5 8" id="KW-0378">Hydrolase</keyword>
<comment type="caution">
    <text evidence="10">The sequence shown here is derived from an EMBL/GenBank/DDBJ whole genome shotgun (WGS) entry which is preliminary data.</text>
</comment>
<evidence type="ECO:0000256" key="5">
    <source>
        <dbReference type="ARBA" id="ARBA00022801"/>
    </source>
</evidence>
<dbReference type="InterPro" id="IPR002125">
    <property type="entry name" value="CMP_dCMP_dom"/>
</dbReference>
<feature type="active site" description="Proton donor" evidence="8">
    <location>
        <position position="58"/>
    </location>
</feature>
<keyword evidence="11" id="KW-1185">Reference proteome</keyword>
<protein>
    <recommendedName>
        <fullName evidence="8">tRNA-specific adenosine deaminase</fullName>
        <ecNumber evidence="8">3.5.4.33</ecNumber>
    </recommendedName>
</protein>
<comment type="catalytic activity">
    <reaction evidence="7 8">
        <text>adenosine(34) in tRNA + H2O + H(+) = inosine(34) in tRNA + NH4(+)</text>
        <dbReference type="Rhea" id="RHEA:43168"/>
        <dbReference type="Rhea" id="RHEA-COMP:10373"/>
        <dbReference type="Rhea" id="RHEA-COMP:10374"/>
        <dbReference type="ChEBI" id="CHEBI:15377"/>
        <dbReference type="ChEBI" id="CHEBI:15378"/>
        <dbReference type="ChEBI" id="CHEBI:28938"/>
        <dbReference type="ChEBI" id="CHEBI:74411"/>
        <dbReference type="ChEBI" id="CHEBI:82852"/>
        <dbReference type="EC" id="3.5.4.33"/>
    </reaction>
</comment>
<dbReference type="EC" id="3.5.4.33" evidence="8"/>
<evidence type="ECO:0000256" key="1">
    <source>
        <dbReference type="ARBA" id="ARBA00010669"/>
    </source>
</evidence>
<dbReference type="EMBL" id="JACIET010000001">
    <property type="protein sequence ID" value="MBB4011500.1"/>
    <property type="molecule type" value="Genomic_DNA"/>
</dbReference>
<reference evidence="10 11" key="1">
    <citation type="submission" date="2020-08" db="EMBL/GenBank/DDBJ databases">
        <title>Genomic Encyclopedia of Type Strains, Phase IV (KMG-IV): sequencing the most valuable type-strain genomes for metagenomic binning, comparative biology and taxonomic classification.</title>
        <authorList>
            <person name="Goeker M."/>
        </authorList>
    </citation>
    <scope>NUCLEOTIDE SEQUENCE [LARGE SCALE GENOMIC DNA]</scope>
    <source>
        <strain evidence="10 11">DSM 106739</strain>
    </source>
</reference>
<sequence length="158" mass="16702">MSFLAEDETFMREALALAREAGSAGEVPVGALVVREGIVVGRGFNQPILRSDPTAHAEVMALRDAGQNLENYRLPGCTLYVTLEPCAMCSGAIFHSRIARVVFGARDPKTGVAGSVTDLFAVGQLNHHAVIEGGLLADDCGGLLSSFFAARRSRTLIA</sequence>
<dbReference type="PANTHER" id="PTHR11079">
    <property type="entry name" value="CYTOSINE DEAMINASE FAMILY MEMBER"/>
    <property type="match status" value="1"/>
</dbReference>
<accession>A0A840BEP7</accession>
<feature type="binding site" evidence="8">
    <location>
        <position position="89"/>
    </location>
    <ligand>
        <name>Zn(2+)</name>
        <dbReference type="ChEBI" id="CHEBI:29105"/>
        <note>catalytic</note>
    </ligand>
</feature>
<dbReference type="GO" id="GO:0052717">
    <property type="term" value="F:tRNA-specific adenosine-34 deaminase activity"/>
    <property type="evidence" value="ECO:0007669"/>
    <property type="project" value="UniProtKB-UniRule"/>
</dbReference>
<comment type="subunit">
    <text evidence="2 8">Homodimer.</text>
</comment>
<organism evidence="10 11">
    <name type="scientific">Niveibacterium umoris</name>
    <dbReference type="NCBI Taxonomy" id="1193620"/>
    <lineage>
        <taxon>Bacteria</taxon>
        <taxon>Pseudomonadati</taxon>
        <taxon>Pseudomonadota</taxon>
        <taxon>Betaproteobacteria</taxon>
        <taxon>Rhodocyclales</taxon>
        <taxon>Rhodocyclaceae</taxon>
        <taxon>Niveibacterium</taxon>
    </lineage>
</organism>
<keyword evidence="4 8" id="KW-0479">Metal-binding</keyword>
<feature type="binding site" evidence="8">
    <location>
        <position position="86"/>
    </location>
    <ligand>
        <name>Zn(2+)</name>
        <dbReference type="ChEBI" id="CHEBI:29105"/>
        <note>catalytic</note>
    </ligand>
</feature>
<dbReference type="Pfam" id="PF00383">
    <property type="entry name" value="dCMP_cyt_deam_1"/>
    <property type="match status" value="1"/>
</dbReference>
<dbReference type="NCBIfam" id="NF008113">
    <property type="entry name" value="PRK10860.1"/>
    <property type="match status" value="1"/>
</dbReference>
<dbReference type="Gene3D" id="3.40.140.10">
    <property type="entry name" value="Cytidine Deaminase, domain 2"/>
    <property type="match status" value="1"/>
</dbReference>
<dbReference type="HAMAP" id="MF_00972">
    <property type="entry name" value="tRNA_aden_deaminase"/>
    <property type="match status" value="1"/>
</dbReference>
<name>A0A840BEP7_9RHOO</name>
<keyword evidence="6 8" id="KW-0862">Zinc</keyword>
<evidence type="ECO:0000256" key="3">
    <source>
        <dbReference type="ARBA" id="ARBA00022694"/>
    </source>
</evidence>
<dbReference type="GO" id="GO:0008270">
    <property type="term" value="F:zinc ion binding"/>
    <property type="evidence" value="ECO:0007669"/>
    <property type="project" value="UniProtKB-UniRule"/>
</dbReference>
<dbReference type="PROSITE" id="PS51747">
    <property type="entry name" value="CYT_DCMP_DEAMINASES_2"/>
    <property type="match status" value="1"/>
</dbReference>
<comment type="cofactor">
    <cofactor evidence="8">
        <name>Zn(2+)</name>
        <dbReference type="ChEBI" id="CHEBI:29105"/>
    </cofactor>
    <text evidence="8">Binds 1 zinc ion per subunit.</text>
</comment>
<dbReference type="RefSeq" id="WP_183632123.1">
    <property type="nucleotide sequence ID" value="NZ_BAABLE010000011.1"/>
</dbReference>
<dbReference type="CDD" id="cd01285">
    <property type="entry name" value="nucleoside_deaminase"/>
    <property type="match status" value="1"/>
</dbReference>
<dbReference type="FunFam" id="3.40.140.10:FF:000005">
    <property type="entry name" value="tRNA-specific adenosine deaminase"/>
    <property type="match status" value="1"/>
</dbReference>
<dbReference type="InterPro" id="IPR016192">
    <property type="entry name" value="APOBEC/CMP_deaminase_Zn-bd"/>
</dbReference>
<dbReference type="PROSITE" id="PS00903">
    <property type="entry name" value="CYT_DCMP_DEAMINASES_1"/>
    <property type="match status" value="1"/>
</dbReference>